<dbReference type="MEROPS" id="A22.015"/>
<keyword evidence="2 5" id="KW-0812">Transmembrane</keyword>
<keyword evidence="3 5" id="KW-1133">Transmembrane helix</keyword>
<evidence type="ECO:0000256" key="4">
    <source>
        <dbReference type="ARBA" id="ARBA00023136"/>
    </source>
</evidence>
<feature type="transmembrane region" description="Helical" evidence="5">
    <location>
        <begin position="265"/>
        <end position="284"/>
    </location>
</feature>
<sequence length="289" mass="30952">MSEEEEEVTETEEKNLSIFLCLGMAVLLVLTQVIAVLLAAPFAASDIKAFQDPESMWNTVYFIILIIGFTALILLVLKFGGDKLVQFIMLAAVAVTMYYVMAVLLPYGYVPIVITIALTVLLYIYPEWYILDATGLVIGGGAAAMFGISLSIIPVILLMILLAIYDAISVYKTKHMVSLAESIVDMRLPILFVLPRKRNFSIVKNSDMGEAFFMGLGDAIIPSMLVVSAFVNYTSAAPALGAALGTLAGYAVLSRIAGRGKPHAGLPFLNSGAIIGFVIGLALLGCANL</sequence>
<evidence type="ECO:0000313" key="6">
    <source>
        <dbReference type="EMBL" id="AAU83644.1"/>
    </source>
</evidence>
<dbReference type="GO" id="GO:0012505">
    <property type="term" value="C:endomembrane system"/>
    <property type="evidence" value="ECO:0007669"/>
    <property type="project" value="UniProtKB-SubCell"/>
</dbReference>
<organism evidence="6">
    <name type="scientific">Uncultured archaeon GZfos26G2</name>
    <dbReference type="NCBI Taxonomy" id="3386331"/>
    <lineage>
        <taxon>Archaea</taxon>
        <taxon>Methanobacteriati</taxon>
        <taxon>Methanobacteriota</taxon>
        <taxon>Stenosarchaea group</taxon>
        <taxon>Methanomicrobia</taxon>
        <taxon>Candidatus Methanophagales</taxon>
        <taxon>Candidatus Methanophagaceae</taxon>
        <taxon>Candidatus Methanophaga</taxon>
    </lineage>
</organism>
<dbReference type="SMART" id="SM00730">
    <property type="entry name" value="PSN"/>
    <property type="match status" value="1"/>
</dbReference>
<feature type="transmembrane region" description="Helical" evidence="5">
    <location>
        <begin position="16"/>
        <end position="40"/>
    </location>
</feature>
<accession>Q64AD3</accession>
<keyword evidence="4 5" id="KW-0472">Membrane</keyword>
<proteinExistence type="predicted"/>
<dbReference type="Pfam" id="PF06550">
    <property type="entry name" value="SPP"/>
    <property type="match status" value="1"/>
</dbReference>
<feature type="transmembrane region" description="Helical" evidence="5">
    <location>
        <begin position="107"/>
        <end position="125"/>
    </location>
</feature>
<reference evidence="6" key="1">
    <citation type="journal article" date="2004" name="Science">
        <title>Reverse methanogenesis: testing the hypothesis with environmental genomics.</title>
        <authorList>
            <person name="Hallam S.J."/>
            <person name="Putnam N."/>
            <person name="Preston C.M."/>
            <person name="Detter J.C."/>
            <person name="Rokhsar D."/>
            <person name="Richardson P.M."/>
            <person name="DeLong E.F."/>
        </authorList>
    </citation>
    <scope>NUCLEOTIDE SEQUENCE</scope>
</reference>
<gene>
    <name evidence="6" type="ORF">GZ32E7_5</name>
</gene>
<evidence type="ECO:0000256" key="3">
    <source>
        <dbReference type="ARBA" id="ARBA00022989"/>
    </source>
</evidence>
<reference evidence="6" key="2">
    <citation type="submission" date="2004-08" db="EMBL/GenBank/DDBJ databases">
        <authorList>
            <person name="Putnam N."/>
            <person name="Detter J.C."/>
            <person name="Richardson P.M."/>
            <person name="Rokhsar D."/>
        </authorList>
    </citation>
    <scope>NUCLEOTIDE SEQUENCE</scope>
</reference>
<evidence type="ECO:0000256" key="2">
    <source>
        <dbReference type="ARBA" id="ARBA00022692"/>
    </source>
</evidence>
<feature type="transmembrane region" description="Helical" evidence="5">
    <location>
        <begin position="211"/>
        <end position="230"/>
    </location>
</feature>
<dbReference type="AlphaFoldDB" id="Q64AD3"/>
<feature type="transmembrane region" description="Helical" evidence="5">
    <location>
        <begin position="137"/>
        <end position="164"/>
    </location>
</feature>
<dbReference type="NCBIfam" id="NF041679">
    <property type="entry name" value="IMP_arch_presen"/>
    <property type="match status" value="1"/>
</dbReference>
<protein>
    <submittedName>
        <fullName evidence="6">Uncharacterized protein</fullName>
    </submittedName>
</protein>
<dbReference type="GO" id="GO:0042500">
    <property type="term" value="F:aspartic endopeptidase activity, intramembrane cleaving"/>
    <property type="evidence" value="ECO:0007669"/>
    <property type="project" value="InterPro"/>
</dbReference>
<feature type="transmembrane region" description="Helical" evidence="5">
    <location>
        <begin position="236"/>
        <end position="253"/>
    </location>
</feature>
<evidence type="ECO:0000256" key="5">
    <source>
        <dbReference type="SAM" id="Phobius"/>
    </source>
</evidence>
<name>Q64AD3_UNCAG</name>
<dbReference type="InterPro" id="IPR010545">
    <property type="entry name" value="SPP"/>
</dbReference>
<dbReference type="GO" id="GO:0016020">
    <property type="term" value="C:membrane"/>
    <property type="evidence" value="ECO:0007669"/>
    <property type="project" value="InterPro"/>
</dbReference>
<evidence type="ECO:0000256" key="1">
    <source>
        <dbReference type="ARBA" id="ARBA00004127"/>
    </source>
</evidence>
<dbReference type="EMBL" id="AY714855">
    <property type="protein sequence ID" value="AAU83644.1"/>
    <property type="molecule type" value="Genomic_DNA"/>
</dbReference>
<comment type="subcellular location">
    <subcellularLocation>
        <location evidence="1">Endomembrane system</location>
        <topology evidence="1">Multi-pass membrane protein</topology>
    </subcellularLocation>
</comment>
<feature type="transmembrane region" description="Helical" evidence="5">
    <location>
        <begin position="60"/>
        <end position="77"/>
    </location>
</feature>
<dbReference type="InterPro" id="IPR006639">
    <property type="entry name" value="Preselin/SPP"/>
</dbReference>